<dbReference type="AlphaFoldDB" id="A0AAV7FIH2"/>
<comment type="caution">
    <text evidence="1">The sequence shown here is derived from an EMBL/GenBank/DDBJ whole genome shotgun (WGS) entry which is preliminary data.</text>
</comment>
<accession>A0AAV7FIH2</accession>
<evidence type="ECO:0000313" key="1">
    <source>
        <dbReference type="EMBL" id="KAH0434371.1"/>
    </source>
</evidence>
<name>A0AAV7FIH2_DENCH</name>
<reference evidence="1 2" key="1">
    <citation type="journal article" date="2021" name="Hortic Res">
        <title>Chromosome-scale assembly of the Dendrobium chrysotoxum genome enhances the understanding of orchid evolution.</title>
        <authorList>
            <person name="Zhang Y."/>
            <person name="Zhang G.Q."/>
            <person name="Zhang D."/>
            <person name="Liu X.D."/>
            <person name="Xu X.Y."/>
            <person name="Sun W.H."/>
            <person name="Yu X."/>
            <person name="Zhu X."/>
            <person name="Wang Z.W."/>
            <person name="Zhao X."/>
            <person name="Zhong W.Y."/>
            <person name="Chen H."/>
            <person name="Yin W.L."/>
            <person name="Huang T."/>
            <person name="Niu S.C."/>
            <person name="Liu Z.J."/>
        </authorList>
    </citation>
    <scope>NUCLEOTIDE SEQUENCE [LARGE SCALE GENOMIC DNA]</scope>
    <source>
        <strain evidence="1">Lindl</strain>
    </source>
</reference>
<organism evidence="1 2">
    <name type="scientific">Dendrobium chrysotoxum</name>
    <name type="common">Orchid</name>
    <dbReference type="NCBI Taxonomy" id="161865"/>
    <lineage>
        <taxon>Eukaryota</taxon>
        <taxon>Viridiplantae</taxon>
        <taxon>Streptophyta</taxon>
        <taxon>Embryophyta</taxon>
        <taxon>Tracheophyta</taxon>
        <taxon>Spermatophyta</taxon>
        <taxon>Magnoliopsida</taxon>
        <taxon>Liliopsida</taxon>
        <taxon>Asparagales</taxon>
        <taxon>Orchidaceae</taxon>
        <taxon>Epidendroideae</taxon>
        <taxon>Malaxideae</taxon>
        <taxon>Dendrobiinae</taxon>
        <taxon>Dendrobium</taxon>
    </lineage>
</organism>
<proteinExistence type="predicted"/>
<gene>
    <name evidence="1" type="ORF">IEQ34_026831</name>
</gene>
<keyword evidence="2" id="KW-1185">Reference proteome</keyword>
<evidence type="ECO:0000313" key="2">
    <source>
        <dbReference type="Proteomes" id="UP000775213"/>
    </source>
</evidence>
<dbReference type="Proteomes" id="UP000775213">
    <property type="component" value="Unassembled WGS sequence"/>
</dbReference>
<dbReference type="EMBL" id="JAGFBR010000794">
    <property type="protein sequence ID" value="KAH0434371.1"/>
    <property type="molecule type" value="Genomic_DNA"/>
</dbReference>
<sequence length="247" mass="26465">MGILVEENNVEWVVAEVSRLAVEEGNWVVEVVNGCSRVEWVVEALVMGKPEEEMVAKVKEKVEVEMVVEGIAERVKEEVVKGEVEVVARVEEMVEVEVETVVKGEVEMVEEGKVAKVEEEMEAAVREMGVVEKVEEEMEAAVREMGVVAMAEVVMEMAEIGKAAVVTELEVEMGEEAQIAAAVAAMVMAEEIVSAATVAMTAGAEQTERSGRSCSSPEDAGMPHIALAFAATDGQAGSFAGHQTTIP</sequence>
<protein>
    <submittedName>
        <fullName evidence="1">Uncharacterized protein</fullName>
    </submittedName>
</protein>